<proteinExistence type="predicted"/>
<dbReference type="Gene3D" id="3.30.160.20">
    <property type="match status" value="1"/>
</dbReference>
<evidence type="ECO:0000259" key="10">
    <source>
        <dbReference type="PROSITE" id="PS50142"/>
    </source>
</evidence>
<dbReference type="Gene3D" id="1.10.1520.10">
    <property type="entry name" value="Ribonuclease III domain"/>
    <property type="match status" value="2"/>
</dbReference>
<keyword evidence="7" id="KW-0460">Magnesium</keyword>
<reference evidence="12" key="1">
    <citation type="journal article" date="2024" name="IScience">
        <title>Strigolactones Initiate the Formation of Haustorium-like Structures in Castilleja.</title>
        <authorList>
            <person name="Buerger M."/>
            <person name="Peterson D."/>
            <person name="Chory J."/>
        </authorList>
    </citation>
    <scope>NUCLEOTIDE SEQUENCE [LARGE SCALE GENOMIC DNA]</scope>
</reference>
<dbReference type="PROSITE" id="PS00517">
    <property type="entry name" value="RNASE_3_1"/>
    <property type="match status" value="1"/>
</dbReference>
<dbReference type="GO" id="GO:0016787">
    <property type="term" value="F:hydrolase activity"/>
    <property type="evidence" value="ECO:0007669"/>
    <property type="project" value="UniProtKB-KW"/>
</dbReference>
<dbReference type="CDD" id="cd00593">
    <property type="entry name" value="RIBOc"/>
    <property type="match status" value="2"/>
</dbReference>
<keyword evidence="5" id="KW-0255">Endonuclease</keyword>
<gene>
    <name evidence="11" type="primary">DCL3_3</name>
    <name evidence="11" type="ORF">CASFOL_022206</name>
</gene>
<dbReference type="SMART" id="SM00535">
    <property type="entry name" value="RIBOc"/>
    <property type="match status" value="1"/>
</dbReference>
<evidence type="ECO:0000256" key="6">
    <source>
        <dbReference type="ARBA" id="ARBA00022801"/>
    </source>
</evidence>
<dbReference type="PROSITE" id="PS50142">
    <property type="entry name" value="RNASE_3_2"/>
    <property type="match status" value="1"/>
</dbReference>
<comment type="cofactor">
    <cofactor evidence="1">
        <name>Mn(2+)</name>
        <dbReference type="ChEBI" id="CHEBI:29035"/>
    </cofactor>
</comment>
<comment type="cofactor">
    <cofactor evidence="2">
        <name>Mg(2+)</name>
        <dbReference type="ChEBI" id="CHEBI:18420"/>
    </cofactor>
</comment>
<dbReference type="Proteomes" id="UP001632038">
    <property type="component" value="Unassembled WGS sequence"/>
</dbReference>
<dbReference type="GO" id="GO:0003723">
    <property type="term" value="F:RNA binding"/>
    <property type="evidence" value="ECO:0007669"/>
    <property type="project" value="UniProtKB-KW"/>
</dbReference>
<evidence type="ECO:0000256" key="3">
    <source>
        <dbReference type="ARBA" id="ARBA00022722"/>
    </source>
</evidence>
<evidence type="ECO:0000256" key="4">
    <source>
        <dbReference type="ARBA" id="ARBA00022723"/>
    </source>
</evidence>
<keyword evidence="8" id="KW-0694">RNA-binding</keyword>
<name>A0ABD3CWF4_9LAMI</name>
<evidence type="ECO:0000313" key="12">
    <source>
        <dbReference type="Proteomes" id="UP001632038"/>
    </source>
</evidence>
<comment type="caution">
    <text evidence="11">The sequence shown here is derived from an EMBL/GenBank/DDBJ whole genome shotgun (WGS) entry which is preliminary data.</text>
</comment>
<protein>
    <submittedName>
        <fullName evidence="11">Dicer dimerization domain</fullName>
    </submittedName>
</protein>
<evidence type="ECO:0000256" key="1">
    <source>
        <dbReference type="ARBA" id="ARBA00001936"/>
    </source>
</evidence>
<dbReference type="AlphaFoldDB" id="A0ABD3CWF4"/>
<evidence type="ECO:0000256" key="5">
    <source>
        <dbReference type="ARBA" id="ARBA00022759"/>
    </source>
</evidence>
<keyword evidence="6" id="KW-0378">Hydrolase</keyword>
<keyword evidence="4" id="KW-0479">Metal-binding</keyword>
<feature type="compositionally biased region" description="Polar residues" evidence="9">
    <location>
        <begin position="428"/>
        <end position="441"/>
    </location>
</feature>
<organism evidence="11 12">
    <name type="scientific">Castilleja foliolosa</name>
    <dbReference type="NCBI Taxonomy" id="1961234"/>
    <lineage>
        <taxon>Eukaryota</taxon>
        <taxon>Viridiplantae</taxon>
        <taxon>Streptophyta</taxon>
        <taxon>Embryophyta</taxon>
        <taxon>Tracheophyta</taxon>
        <taxon>Spermatophyta</taxon>
        <taxon>Magnoliopsida</taxon>
        <taxon>eudicotyledons</taxon>
        <taxon>Gunneridae</taxon>
        <taxon>Pentapetalae</taxon>
        <taxon>asterids</taxon>
        <taxon>lamiids</taxon>
        <taxon>Lamiales</taxon>
        <taxon>Orobanchaceae</taxon>
        <taxon>Pedicularideae</taxon>
        <taxon>Castillejinae</taxon>
        <taxon>Castilleja</taxon>
    </lineage>
</organism>
<keyword evidence="12" id="KW-1185">Reference proteome</keyword>
<dbReference type="InterPro" id="IPR000999">
    <property type="entry name" value="RNase_III_dom"/>
</dbReference>
<evidence type="ECO:0000256" key="9">
    <source>
        <dbReference type="SAM" id="MobiDB-lite"/>
    </source>
</evidence>
<dbReference type="Pfam" id="PF00636">
    <property type="entry name" value="Ribonuclease_3"/>
    <property type="match status" value="1"/>
</dbReference>
<accession>A0ABD3CWF4</accession>
<keyword evidence="3" id="KW-0540">Nuclease</keyword>
<evidence type="ECO:0000256" key="8">
    <source>
        <dbReference type="ARBA" id="ARBA00022884"/>
    </source>
</evidence>
<dbReference type="SUPFAM" id="SSF69065">
    <property type="entry name" value="RNase III domain-like"/>
    <property type="match status" value="2"/>
</dbReference>
<feature type="domain" description="RNase III" evidence="10">
    <location>
        <begin position="185"/>
        <end position="327"/>
    </location>
</feature>
<evidence type="ECO:0000313" key="11">
    <source>
        <dbReference type="EMBL" id="KAL3633444.1"/>
    </source>
</evidence>
<dbReference type="PANTHER" id="PTHR14950">
    <property type="entry name" value="DICER-RELATED"/>
    <property type="match status" value="1"/>
</dbReference>
<dbReference type="FunFam" id="1.10.1520.10:FF:000004">
    <property type="entry name" value="Endoribonuclease dicer-like 1"/>
    <property type="match status" value="1"/>
</dbReference>
<dbReference type="PANTHER" id="PTHR14950:SF46">
    <property type="entry name" value="ENDORIBONUCLEASE DICER HOMOLOG 3"/>
    <property type="match status" value="1"/>
</dbReference>
<evidence type="ECO:0000256" key="7">
    <source>
        <dbReference type="ARBA" id="ARBA00022842"/>
    </source>
</evidence>
<dbReference type="GO" id="GO:0004519">
    <property type="term" value="F:endonuclease activity"/>
    <property type="evidence" value="ECO:0007669"/>
    <property type="project" value="UniProtKB-KW"/>
</dbReference>
<dbReference type="InterPro" id="IPR036389">
    <property type="entry name" value="RNase_III_sf"/>
</dbReference>
<evidence type="ECO:0000256" key="2">
    <source>
        <dbReference type="ARBA" id="ARBA00001946"/>
    </source>
</evidence>
<sequence>MLRKFLDGAIRIAGRLGFKVCCKLPPLFEVSQQSRRRAYFLPFEDYLQLSSPQIRNKSQIAVEYIRDCAFDSRRWAAPGQHSIWPSPCHHRLDTPEVPLDSKFCSEDINLMIGKACDKGHRWMVSKTVSDCVEALIGAYYVGGGLTGAFCFMKWLGIEVEFEPSMIDDAVRMVSLYSYAPKADDIRDVESKIGYEFDTKGLLLEAVTHESEQGVDYCYERLEFLGDAVLDVLITCHLYENHRNCDPGMLTDMRSASVNNDSFALAAVRFNLHPHLQHSSLHIDDQISSFVTLVSGLSTMVLMPDIKGPKVLGDLLESIAGAVLVDCKLNLDIVWKVFKPLLSPIVTPDKFELAPMRELNELCDSLGYFVRVHFLAKGDVVHLVLKLQLEDVLLDGQGSGPTCKAAKGMAALCLLKELELRGIKSSTKWRNQDDVGTTSSSPGPADNDISCGSPLKKQKHLKLQPETKRVCPSEQTDIPVVPPIEMKKGGPRTGLYAVCKKLQWPMPSFETTEQKSRTPMQLGDTTGFNSFESQISLTIPDSGKIELKGEARADKKSSYDSAALLMLYELEKRGKIVIG</sequence>
<feature type="region of interest" description="Disordered" evidence="9">
    <location>
        <begin position="428"/>
        <end position="472"/>
    </location>
</feature>
<dbReference type="GO" id="GO:0046872">
    <property type="term" value="F:metal ion binding"/>
    <property type="evidence" value="ECO:0007669"/>
    <property type="project" value="UniProtKB-KW"/>
</dbReference>
<dbReference type="EMBL" id="JAVIJP010000029">
    <property type="protein sequence ID" value="KAL3633444.1"/>
    <property type="molecule type" value="Genomic_DNA"/>
</dbReference>